<proteinExistence type="predicted"/>
<reference evidence="1" key="1">
    <citation type="submission" date="2021-06" db="EMBL/GenBank/DDBJ databases">
        <title>Sequencing of actinobacteria type strains.</title>
        <authorList>
            <person name="Nguyen G.-S."/>
            <person name="Wentzel A."/>
        </authorList>
    </citation>
    <scope>NUCLEOTIDE SEQUENCE</scope>
    <source>
        <strain evidence="1">P38-E01</strain>
    </source>
</reference>
<comment type="caution">
    <text evidence="1">The sequence shown here is derived from an EMBL/GenBank/DDBJ whole genome shotgun (WGS) entry which is preliminary data.</text>
</comment>
<evidence type="ECO:0000313" key="1">
    <source>
        <dbReference type="EMBL" id="MBU7598862.1"/>
    </source>
</evidence>
<keyword evidence="2" id="KW-1185">Reference proteome</keyword>
<name>A0A949JF34_9ACTN</name>
<sequence>MRISAQERRARLGARQMLAAPNRAETVEEVAERLVGLHATDATSVVLSARARLAEPMLAELDRALYEDRTVVRMHAMRRTLFAVPTALVPMFHAATAAKVAARERTMLLRQLASSDSGTGGGVRDAEWLAEAEREAWEALADFGEEGASSAQLSDRVPRLRETITLSPGKRYEATLRVGGSVLRLLAMDGRVRRARQIGGWASSQFRFVPAPEPQHLEGGAAQAELVRRWLATYGPGTSDDLRWWTGLTRTEVHRALGRLDVVEVRLDDGTGWSAADDTGADAAHPEPWAAFLPTLDPATMGWKQRDFCLDPAHRDLLFDSAGNGGPTVWWNGEMVGAWAQRGDGRIVWRLLADRGAQARTAVAEEAERLEGWLAERGLVSSFPAPLTRELTG</sequence>
<protein>
    <submittedName>
        <fullName evidence="1">Winged helix DNA-binding domain-containing protein</fullName>
    </submittedName>
</protein>
<dbReference type="GO" id="GO:0003677">
    <property type="term" value="F:DNA binding"/>
    <property type="evidence" value="ECO:0007669"/>
    <property type="project" value="UniProtKB-KW"/>
</dbReference>
<keyword evidence="1" id="KW-0238">DNA-binding</keyword>
<dbReference type="RefSeq" id="WP_211041337.1">
    <property type="nucleotide sequence ID" value="NZ_JAELVF020000001.1"/>
</dbReference>
<dbReference type="PANTHER" id="PTHR38479:SF2">
    <property type="entry name" value="WINGED HELIX DNA-BINDING DOMAIN-CONTAINING PROTEIN"/>
    <property type="match status" value="1"/>
</dbReference>
<dbReference type="Pfam" id="PF06224">
    <property type="entry name" value="AlkZ-like"/>
    <property type="match status" value="1"/>
</dbReference>
<dbReference type="PANTHER" id="PTHR38479">
    <property type="entry name" value="LMO0824 PROTEIN"/>
    <property type="match status" value="1"/>
</dbReference>
<accession>A0A949JF34</accession>
<dbReference type="Proteomes" id="UP000694501">
    <property type="component" value="Unassembled WGS sequence"/>
</dbReference>
<dbReference type="AlphaFoldDB" id="A0A949JF34"/>
<gene>
    <name evidence="1" type="ORF">JGS22_014875</name>
</gene>
<dbReference type="InterPro" id="IPR009351">
    <property type="entry name" value="AlkZ-like"/>
</dbReference>
<dbReference type="EMBL" id="JAELVF020000001">
    <property type="protein sequence ID" value="MBU7598862.1"/>
    <property type="molecule type" value="Genomic_DNA"/>
</dbReference>
<organism evidence="1 2">
    <name type="scientific">Streptomyces tardus</name>
    <dbReference type="NCBI Taxonomy" id="2780544"/>
    <lineage>
        <taxon>Bacteria</taxon>
        <taxon>Bacillati</taxon>
        <taxon>Actinomycetota</taxon>
        <taxon>Actinomycetes</taxon>
        <taxon>Kitasatosporales</taxon>
        <taxon>Streptomycetaceae</taxon>
        <taxon>Streptomyces</taxon>
    </lineage>
</organism>
<evidence type="ECO:0000313" key="2">
    <source>
        <dbReference type="Proteomes" id="UP000694501"/>
    </source>
</evidence>